<name>A0ABW4FJ83_9PSEU</name>
<dbReference type="EMBL" id="JBHUCP010000008">
    <property type="protein sequence ID" value="MFD1530663.1"/>
    <property type="molecule type" value="Genomic_DNA"/>
</dbReference>
<evidence type="ECO:0000256" key="1">
    <source>
        <dbReference type="SAM" id="Phobius"/>
    </source>
</evidence>
<keyword evidence="3" id="KW-1185">Reference proteome</keyword>
<dbReference type="RefSeq" id="WP_379659772.1">
    <property type="nucleotide sequence ID" value="NZ_JBHUCP010000008.1"/>
</dbReference>
<evidence type="ECO:0000313" key="2">
    <source>
        <dbReference type="EMBL" id="MFD1530663.1"/>
    </source>
</evidence>
<sequence length="62" mass="6456">MRFVIAALGVVLVLVGAVWTLQGANLLGGSVMSGSPMWLVIGLVALVAGIWLVVRAVRARRA</sequence>
<dbReference type="Proteomes" id="UP001597145">
    <property type="component" value="Unassembled WGS sequence"/>
</dbReference>
<proteinExistence type="predicted"/>
<gene>
    <name evidence="2" type="ORF">ACFSCY_14545</name>
</gene>
<keyword evidence="1" id="KW-0472">Membrane</keyword>
<reference evidence="3" key="1">
    <citation type="journal article" date="2019" name="Int. J. Syst. Evol. Microbiol.">
        <title>The Global Catalogue of Microorganisms (GCM) 10K type strain sequencing project: providing services to taxonomists for standard genome sequencing and annotation.</title>
        <authorList>
            <consortium name="The Broad Institute Genomics Platform"/>
            <consortium name="The Broad Institute Genome Sequencing Center for Infectious Disease"/>
            <person name="Wu L."/>
            <person name="Ma J."/>
        </authorList>
    </citation>
    <scope>NUCLEOTIDE SEQUENCE [LARGE SCALE GENOMIC DNA]</scope>
    <source>
        <strain evidence="3">JCM 12165</strain>
    </source>
</reference>
<keyword evidence="1" id="KW-0812">Transmembrane</keyword>
<accession>A0ABW4FJ83</accession>
<evidence type="ECO:0000313" key="3">
    <source>
        <dbReference type="Proteomes" id="UP001597145"/>
    </source>
</evidence>
<feature type="transmembrane region" description="Helical" evidence="1">
    <location>
        <begin position="36"/>
        <end position="54"/>
    </location>
</feature>
<comment type="caution">
    <text evidence="2">The sequence shown here is derived from an EMBL/GenBank/DDBJ whole genome shotgun (WGS) entry which is preliminary data.</text>
</comment>
<organism evidence="2 3">
    <name type="scientific">Pseudonocardia aurantiaca</name>
    <dbReference type="NCBI Taxonomy" id="75290"/>
    <lineage>
        <taxon>Bacteria</taxon>
        <taxon>Bacillati</taxon>
        <taxon>Actinomycetota</taxon>
        <taxon>Actinomycetes</taxon>
        <taxon>Pseudonocardiales</taxon>
        <taxon>Pseudonocardiaceae</taxon>
        <taxon>Pseudonocardia</taxon>
    </lineage>
</organism>
<keyword evidence="1" id="KW-1133">Transmembrane helix</keyword>
<protein>
    <submittedName>
        <fullName evidence="2">Uncharacterized protein</fullName>
    </submittedName>
</protein>